<organism evidence="1 2">
    <name type="scientific">Gossypium stocksii</name>
    <dbReference type="NCBI Taxonomy" id="47602"/>
    <lineage>
        <taxon>Eukaryota</taxon>
        <taxon>Viridiplantae</taxon>
        <taxon>Streptophyta</taxon>
        <taxon>Embryophyta</taxon>
        <taxon>Tracheophyta</taxon>
        <taxon>Spermatophyta</taxon>
        <taxon>Magnoliopsida</taxon>
        <taxon>eudicotyledons</taxon>
        <taxon>Gunneridae</taxon>
        <taxon>Pentapetalae</taxon>
        <taxon>rosids</taxon>
        <taxon>malvids</taxon>
        <taxon>Malvales</taxon>
        <taxon>Malvaceae</taxon>
        <taxon>Malvoideae</taxon>
        <taxon>Gossypium</taxon>
    </lineage>
</organism>
<dbReference type="OrthoDB" id="973354at2759"/>
<name>A0A9D3V855_9ROSI</name>
<gene>
    <name evidence="1" type="ORF">J1N35_026183</name>
</gene>
<sequence length="51" mass="5781">KVAVLVDDSNFLAWNQNVLLVIKTHRLHSFIDEMVHVPSQEIAGVDIICHD</sequence>
<accession>A0A9D3V855</accession>
<evidence type="ECO:0000313" key="1">
    <source>
        <dbReference type="EMBL" id="KAH1073855.1"/>
    </source>
</evidence>
<comment type="caution">
    <text evidence="1">The sequence shown here is derived from an EMBL/GenBank/DDBJ whole genome shotgun (WGS) entry which is preliminary data.</text>
</comment>
<reference evidence="1 2" key="1">
    <citation type="journal article" date="2021" name="Plant Biotechnol. J.">
        <title>Multi-omics assisted identification of the key and species-specific regulatory components of drought-tolerant mechanisms in Gossypium stocksii.</title>
        <authorList>
            <person name="Yu D."/>
            <person name="Ke L."/>
            <person name="Zhang D."/>
            <person name="Wu Y."/>
            <person name="Sun Y."/>
            <person name="Mei J."/>
            <person name="Sun J."/>
            <person name="Sun Y."/>
        </authorList>
    </citation>
    <scope>NUCLEOTIDE SEQUENCE [LARGE SCALE GENOMIC DNA]</scope>
    <source>
        <strain evidence="2">cv. E1</strain>
        <tissue evidence="1">Leaf</tissue>
    </source>
</reference>
<dbReference type="Proteomes" id="UP000828251">
    <property type="component" value="Unassembled WGS sequence"/>
</dbReference>
<dbReference type="AlphaFoldDB" id="A0A9D3V855"/>
<evidence type="ECO:0000313" key="2">
    <source>
        <dbReference type="Proteomes" id="UP000828251"/>
    </source>
</evidence>
<keyword evidence="2" id="KW-1185">Reference proteome</keyword>
<proteinExistence type="predicted"/>
<protein>
    <submittedName>
        <fullName evidence="1">Uncharacterized protein</fullName>
    </submittedName>
</protein>
<dbReference type="EMBL" id="JAIQCV010000008">
    <property type="protein sequence ID" value="KAH1073855.1"/>
    <property type="molecule type" value="Genomic_DNA"/>
</dbReference>
<feature type="non-terminal residue" evidence="1">
    <location>
        <position position="1"/>
    </location>
</feature>